<dbReference type="Proteomes" id="UP000009328">
    <property type="component" value="Unassembled WGS sequence"/>
</dbReference>
<feature type="transmembrane region" description="Helical" evidence="1">
    <location>
        <begin position="220"/>
        <end position="243"/>
    </location>
</feature>
<dbReference type="EMBL" id="CAIF01000072">
    <property type="protein sequence ID" value="CCH43233.1"/>
    <property type="molecule type" value="Genomic_DNA"/>
</dbReference>
<keyword evidence="1" id="KW-1133">Transmembrane helix</keyword>
<evidence type="ECO:0000313" key="2">
    <source>
        <dbReference type="EMBL" id="CCH43233.1"/>
    </source>
</evidence>
<dbReference type="HOGENOM" id="CLU_1050556_0_0_1"/>
<dbReference type="InParanoid" id="K0KPX9"/>
<evidence type="ECO:0000313" key="3">
    <source>
        <dbReference type="Proteomes" id="UP000009328"/>
    </source>
</evidence>
<protein>
    <submittedName>
        <fullName evidence="2">Uncharacterized protein</fullName>
    </submittedName>
</protein>
<accession>K0KPX9</accession>
<keyword evidence="1" id="KW-0472">Membrane</keyword>
<gene>
    <name evidence="2" type="ORF">BN7_2780</name>
</gene>
<keyword evidence="3" id="KW-1185">Reference proteome</keyword>
<organism evidence="2 3">
    <name type="scientific">Wickerhamomyces ciferrii (strain ATCC 14091 / BCRC 22168 / CBS 111 / JCM 3599 / NBRC 0793 / NRRL Y-1031 F-60-10)</name>
    <name type="common">Yeast</name>
    <name type="synonym">Pichia ciferrii</name>
    <dbReference type="NCBI Taxonomy" id="1206466"/>
    <lineage>
        <taxon>Eukaryota</taxon>
        <taxon>Fungi</taxon>
        <taxon>Dikarya</taxon>
        <taxon>Ascomycota</taxon>
        <taxon>Saccharomycotina</taxon>
        <taxon>Saccharomycetes</taxon>
        <taxon>Phaffomycetales</taxon>
        <taxon>Wickerhamomycetaceae</taxon>
        <taxon>Wickerhamomyces</taxon>
    </lineage>
</organism>
<dbReference type="AlphaFoldDB" id="K0KPX9"/>
<name>K0KPX9_WICCF</name>
<comment type="caution">
    <text evidence="2">The sequence shown here is derived from an EMBL/GenBank/DDBJ whole genome shotgun (WGS) entry which is preliminary data.</text>
</comment>
<reference evidence="2 3" key="1">
    <citation type="journal article" date="2012" name="Eukaryot. Cell">
        <title>Draft genome sequence of Wickerhamomyces ciferrii NRRL Y-1031 F-60-10.</title>
        <authorList>
            <person name="Schneider J."/>
            <person name="Andrea H."/>
            <person name="Blom J."/>
            <person name="Jaenicke S."/>
            <person name="Ruckert C."/>
            <person name="Schorsch C."/>
            <person name="Szczepanowski R."/>
            <person name="Farwick M."/>
            <person name="Goesmann A."/>
            <person name="Puhler A."/>
            <person name="Schaffer S."/>
            <person name="Tauch A."/>
            <person name="Kohler T."/>
            <person name="Brinkrolf K."/>
        </authorList>
    </citation>
    <scope>NUCLEOTIDE SEQUENCE [LARGE SCALE GENOMIC DNA]</scope>
    <source>
        <strain evidence="3">ATCC 14091 / BCRC 22168 / CBS 111 / JCM 3599 / NBRC 0793 / NRRL Y-1031 F-60-10</strain>
    </source>
</reference>
<proteinExistence type="predicted"/>
<sequence>MMEHSKPIEIVLEEGQKFRAEDRLKENDHKALEVSFNKAQVNSPKKKINFNLDIYKFEAKPEPNISVVKGNGVNQSYSMVSRERDRYGNRAFVRFNFLKEGGIKVVNHGEINVRAHINDDEVESVDSSPTTPGTNLTRESTIDVEEIATPSEGYRETDEQAAVHDEVLNDYEIRPLAIYYTKYTTVNKGDTEPSSKKISLCDFVEGSECHIDLKFSENIISFWIIPIFFVVCCSLMIFINLVLEDNDRCRQHVRLHCRTQNRGSF</sequence>
<keyword evidence="1" id="KW-0812">Transmembrane</keyword>
<evidence type="ECO:0000256" key="1">
    <source>
        <dbReference type="SAM" id="Phobius"/>
    </source>
</evidence>